<dbReference type="AlphaFoldDB" id="A0A7S3CF25"/>
<gene>
    <name evidence="2" type="ORF">CROS1456_LOCUS7629</name>
    <name evidence="3" type="ORF">HKI87_15g80450</name>
</gene>
<feature type="compositionally biased region" description="Basic residues" evidence="1">
    <location>
        <begin position="133"/>
        <end position="154"/>
    </location>
</feature>
<evidence type="ECO:0000256" key="1">
    <source>
        <dbReference type="SAM" id="MobiDB-lite"/>
    </source>
</evidence>
<proteinExistence type="predicted"/>
<protein>
    <submittedName>
        <fullName evidence="2">Uncharacterized protein</fullName>
    </submittedName>
</protein>
<feature type="region of interest" description="Disordered" evidence="1">
    <location>
        <begin position="40"/>
        <end position="154"/>
    </location>
</feature>
<feature type="compositionally biased region" description="Basic and acidic residues" evidence="1">
    <location>
        <begin position="40"/>
        <end position="72"/>
    </location>
</feature>
<accession>A0A7S3CF25</accession>
<reference evidence="2" key="1">
    <citation type="submission" date="2021-01" db="EMBL/GenBank/DDBJ databases">
        <authorList>
            <person name="Corre E."/>
            <person name="Pelletier E."/>
            <person name="Niang G."/>
            <person name="Scheremetjew M."/>
            <person name="Finn R."/>
            <person name="Kale V."/>
            <person name="Holt S."/>
            <person name="Cochrane G."/>
            <person name="Meng A."/>
            <person name="Brown T."/>
            <person name="Cohen L."/>
        </authorList>
    </citation>
    <scope>NUCLEOTIDE SEQUENCE</scope>
    <source>
        <strain evidence="2">RCC1871</strain>
    </source>
</reference>
<feature type="region of interest" description="Disordered" evidence="1">
    <location>
        <begin position="1"/>
        <end position="26"/>
    </location>
</feature>
<evidence type="ECO:0000313" key="3">
    <source>
        <dbReference type="EMBL" id="WZN66478.1"/>
    </source>
</evidence>
<keyword evidence="4" id="KW-1185">Reference proteome</keyword>
<evidence type="ECO:0000313" key="2">
    <source>
        <dbReference type="EMBL" id="CAE0194538.1"/>
    </source>
</evidence>
<sequence length="154" mass="17788">MGKSMRAKSHRHKRTKRRERAQGHYDKLLEERAEVARKHLEQAQPVRDDEAKVAEQVERKRERERALKEEKRRARAGMQWEAMKPIDPTAGASTSAGDVAMDDASGGHNLRSRSRVRDPSKARTPLQGGKLIGVRKKTTKKERKNVKKRLKRHK</sequence>
<dbReference type="EMBL" id="CP151515">
    <property type="protein sequence ID" value="WZN66478.1"/>
    <property type="molecule type" value="Genomic_DNA"/>
</dbReference>
<name>A0A7S3CF25_9CHLO</name>
<dbReference type="EMBL" id="HBHZ01009942">
    <property type="protein sequence ID" value="CAE0194538.1"/>
    <property type="molecule type" value="Transcribed_RNA"/>
</dbReference>
<dbReference type="Proteomes" id="UP001472866">
    <property type="component" value="Chromosome 15"/>
</dbReference>
<reference evidence="3 4" key="2">
    <citation type="submission" date="2024-03" db="EMBL/GenBank/DDBJ databases">
        <title>Complete genome sequence of the green alga Chloropicon roscoffensis RCC1871.</title>
        <authorList>
            <person name="Lemieux C."/>
            <person name="Pombert J.-F."/>
            <person name="Otis C."/>
            <person name="Turmel M."/>
        </authorList>
    </citation>
    <scope>NUCLEOTIDE SEQUENCE [LARGE SCALE GENOMIC DNA]</scope>
    <source>
        <strain evidence="3 4">RCC1871</strain>
    </source>
</reference>
<evidence type="ECO:0000313" key="4">
    <source>
        <dbReference type="Proteomes" id="UP001472866"/>
    </source>
</evidence>
<organism evidence="2">
    <name type="scientific">Chloropicon roscoffensis</name>
    <dbReference type="NCBI Taxonomy" id="1461544"/>
    <lineage>
        <taxon>Eukaryota</taxon>
        <taxon>Viridiplantae</taxon>
        <taxon>Chlorophyta</taxon>
        <taxon>Chloropicophyceae</taxon>
        <taxon>Chloropicales</taxon>
        <taxon>Chloropicaceae</taxon>
        <taxon>Chloropicon</taxon>
    </lineage>
</organism>
<feature type="compositionally biased region" description="Basic residues" evidence="1">
    <location>
        <begin position="1"/>
        <end position="19"/>
    </location>
</feature>